<feature type="region of interest" description="Disordered" evidence="9">
    <location>
        <begin position="196"/>
        <end position="246"/>
    </location>
</feature>
<keyword evidence="12" id="KW-1185">Reference proteome</keyword>
<evidence type="ECO:0000313" key="11">
    <source>
        <dbReference type="EMBL" id="ETO11899.1"/>
    </source>
</evidence>
<evidence type="ECO:0000256" key="6">
    <source>
        <dbReference type="ARBA" id="ARBA00023235"/>
    </source>
</evidence>
<dbReference type="EMBL" id="ASPP01021904">
    <property type="protein sequence ID" value="ETO11899.1"/>
    <property type="molecule type" value="Genomic_DNA"/>
</dbReference>
<comment type="caution">
    <text evidence="11">The sequence shown here is derived from an EMBL/GenBank/DDBJ whole genome shotgun (WGS) entry which is preliminary data.</text>
</comment>
<feature type="compositionally biased region" description="Basic and acidic residues" evidence="9">
    <location>
        <begin position="227"/>
        <end position="246"/>
    </location>
</feature>
<dbReference type="PROSITE" id="PS50005">
    <property type="entry name" value="TPR"/>
    <property type="match status" value="2"/>
</dbReference>
<evidence type="ECO:0000256" key="4">
    <source>
        <dbReference type="ARBA" id="ARBA00022803"/>
    </source>
</evidence>
<evidence type="ECO:0000256" key="5">
    <source>
        <dbReference type="ARBA" id="ARBA00023110"/>
    </source>
</evidence>
<dbReference type="InterPro" id="IPR019734">
    <property type="entry name" value="TPR_rpt"/>
</dbReference>
<name>X6MDG2_RETFI</name>
<dbReference type="InterPro" id="IPR011990">
    <property type="entry name" value="TPR-like_helical_dom_sf"/>
</dbReference>
<dbReference type="InterPro" id="IPR001179">
    <property type="entry name" value="PPIase_FKBP_dom"/>
</dbReference>
<gene>
    <name evidence="11" type="ORF">RFI_25477</name>
</gene>
<reference evidence="11 12" key="1">
    <citation type="journal article" date="2013" name="Curr. Biol.">
        <title>The Genome of the Foraminiferan Reticulomyxa filosa.</title>
        <authorList>
            <person name="Glockner G."/>
            <person name="Hulsmann N."/>
            <person name="Schleicher M."/>
            <person name="Noegel A.A."/>
            <person name="Eichinger L."/>
            <person name="Gallinger C."/>
            <person name="Pawlowski J."/>
            <person name="Sierra R."/>
            <person name="Euteneuer U."/>
            <person name="Pillet L."/>
            <person name="Moustafa A."/>
            <person name="Platzer M."/>
            <person name="Groth M."/>
            <person name="Szafranski K."/>
            <person name="Schliwa M."/>
        </authorList>
    </citation>
    <scope>NUCLEOTIDE SEQUENCE [LARGE SCALE GENOMIC DNA]</scope>
</reference>
<keyword evidence="5 7" id="KW-0697">Rotamase</keyword>
<feature type="repeat" description="TPR" evidence="8">
    <location>
        <begin position="143"/>
        <end position="176"/>
    </location>
</feature>
<evidence type="ECO:0000256" key="3">
    <source>
        <dbReference type="ARBA" id="ARBA00022737"/>
    </source>
</evidence>
<dbReference type="SUPFAM" id="SSF48452">
    <property type="entry name" value="TPR-like"/>
    <property type="match status" value="1"/>
</dbReference>
<evidence type="ECO:0000256" key="2">
    <source>
        <dbReference type="ARBA" id="ARBA00013194"/>
    </source>
</evidence>
<evidence type="ECO:0000256" key="8">
    <source>
        <dbReference type="PROSITE-ProRule" id="PRU00339"/>
    </source>
</evidence>
<accession>X6MDG2</accession>
<dbReference type="InterPro" id="IPR050754">
    <property type="entry name" value="FKBP4/5/8-like"/>
</dbReference>
<dbReference type="PROSITE" id="PS50059">
    <property type="entry name" value="FKBP_PPIASE"/>
    <property type="match status" value="1"/>
</dbReference>
<feature type="repeat" description="TPR" evidence="8">
    <location>
        <begin position="60"/>
        <end position="93"/>
    </location>
</feature>
<dbReference type="InterPro" id="IPR046357">
    <property type="entry name" value="PPIase_dom_sf"/>
</dbReference>
<evidence type="ECO:0000256" key="9">
    <source>
        <dbReference type="SAM" id="MobiDB-lite"/>
    </source>
</evidence>
<dbReference type="OrthoDB" id="433738at2759"/>
<proteinExistence type="predicted"/>
<feature type="domain" description="PPIase FKBP-type" evidence="10">
    <location>
        <begin position="1"/>
        <end position="43"/>
    </location>
</feature>
<organism evidence="11 12">
    <name type="scientific">Reticulomyxa filosa</name>
    <dbReference type="NCBI Taxonomy" id="46433"/>
    <lineage>
        <taxon>Eukaryota</taxon>
        <taxon>Sar</taxon>
        <taxon>Rhizaria</taxon>
        <taxon>Retaria</taxon>
        <taxon>Foraminifera</taxon>
        <taxon>Monothalamids</taxon>
        <taxon>Reticulomyxidae</taxon>
        <taxon>Reticulomyxa</taxon>
    </lineage>
</organism>
<dbReference type="Gene3D" id="3.10.50.40">
    <property type="match status" value="1"/>
</dbReference>
<dbReference type="EC" id="5.2.1.8" evidence="2 7"/>
<comment type="catalytic activity">
    <reaction evidence="1 7">
        <text>[protein]-peptidylproline (omega=180) = [protein]-peptidylproline (omega=0)</text>
        <dbReference type="Rhea" id="RHEA:16237"/>
        <dbReference type="Rhea" id="RHEA-COMP:10747"/>
        <dbReference type="Rhea" id="RHEA-COMP:10748"/>
        <dbReference type="ChEBI" id="CHEBI:83833"/>
        <dbReference type="ChEBI" id="CHEBI:83834"/>
        <dbReference type="EC" id="5.2.1.8"/>
    </reaction>
</comment>
<dbReference type="SUPFAM" id="SSF54534">
    <property type="entry name" value="FKBP-like"/>
    <property type="match status" value="1"/>
</dbReference>
<dbReference type="PANTHER" id="PTHR46512">
    <property type="entry name" value="PEPTIDYLPROLYL ISOMERASE"/>
    <property type="match status" value="1"/>
</dbReference>
<keyword evidence="4 8" id="KW-0802">TPR repeat</keyword>
<dbReference type="SMART" id="SM00028">
    <property type="entry name" value="TPR"/>
    <property type="match status" value="3"/>
</dbReference>
<dbReference type="Pfam" id="PF00254">
    <property type="entry name" value="FKBP_C"/>
    <property type="match status" value="1"/>
</dbReference>
<dbReference type="Pfam" id="PF00515">
    <property type="entry name" value="TPR_1"/>
    <property type="match status" value="1"/>
</dbReference>
<dbReference type="Proteomes" id="UP000023152">
    <property type="component" value="Unassembled WGS sequence"/>
</dbReference>
<evidence type="ECO:0000259" key="10">
    <source>
        <dbReference type="PROSITE" id="PS50059"/>
    </source>
</evidence>
<protein>
    <recommendedName>
        <fullName evidence="2 7">peptidylprolyl isomerase</fullName>
        <ecNumber evidence="2 7">5.2.1.8</ecNumber>
    </recommendedName>
</protein>
<keyword evidence="6 7" id="KW-0413">Isomerase</keyword>
<evidence type="ECO:0000313" key="12">
    <source>
        <dbReference type="Proteomes" id="UP000023152"/>
    </source>
</evidence>
<dbReference type="Gene3D" id="1.25.40.10">
    <property type="entry name" value="Tetratricopeptide repeat domain"/>
    <property type="match status" value="1"/>
</dbReference>
<evidence type="ECO:0000256" key="7">
    <source>
        <dbReference type="PROSITE-ProRule" id="PRU00277"/>
    </source>
</evidence>
<dbReference type="GO" id="GO:0003755">
    <property type="term" value="F:peptidyl-prolyl cis-trans isomerase activity"/>
    <property type="evidence" value="ECO:0007669"/>
    <property type="project" value="UniProtKB-KW"/>
</dbReference>
<dbReference type="OMA" id="LWNCEPE"/>
<evidence type="ECO:0000256" key="1">
    <source>
        <dbReference type="ARBA" id="ARBA00000971"/>
    </source>
</evidence>
<dbReference type="AlphaFoldDB" id="X6MDG2"/>
<sequence>MCSGEQSEFKVLPSLAFGSTGNEALKVPPDATILYTITLHSFENPPELWDMSTETHFSEAERFKTQGNDAFRTGQYQRAIKKYEHSLKIIKDDNNFNDDEKKNAKAIVATIASNLALTYYKQQEYGECLTKVNEILNDDPKNLKALVRRGQSHMMMGNNDLAKEDFKRALEIEPNNQVLFFKKDVKKLIAANKKRIQEHRDRERQLYGNMFASKPKKNKPQNVPSEKTTESKEKEEITTAESSEKN</sequence>
<keyword evidence="3" id="KW-0677">Repeat</keyword>
<dbReference type="PANTHER" id="PTHR46512:SF9">
    <property type="entry name" value="PEPTIDYLPROLYL ISOMERASE"/>
    <property type="match status" value="1"/>
</dbReference>